<reference evidence="9 10" key="1">
    <citation type="submission" date="2020-05" db="EMBL/GenBank/DDBJ databases">
        <title>Complete genome sequence of of a novel Thermoleptolyngbya strain isolated from hot springs of Ganzi, Sichuan China.</title>
        <authorList>
            <person name="Tang J."/>
            <person name="Daroch M."/>
            <person name="Li L."/>
            <person name="Waleron K."/>
            <person name="Waleron M."/>
            <person name="Waleron M."/>
        </authorList>
    </citation>
    <scope>NUCLEOTIDE SEQUENCE [LARGE SCALE GENOMIC DNA]</scope>
    <source>
        <strain evidence="9 10">PKUAC-SCTA183</strain>
    </source>
</reference>
<dbReference type="InterPro" id="IPR050386">
    <property type="entry name" value="Glycosyl_hydrolase_5"/>
</dbReference>
<dbReference type="SMR" id="A0A6M8BC45"/>
<dbReference type="SUPFAM" id="SSF51445">
    <property type="entry name" value="(Trans)glycosidases"/>
    <property type="match status" value="1"/>
</dbReference>
<dbReference type="GO" id="GO:0008422">
    <property type="term" value="F:beta-glucosidase activity"/>
    <property type="evidence" value="ECO:0007669"/>
    <property type="project" value="TreeGrafter"/>
</dbReference>
<dbReference type="KEGG" id="theu:HPC62_21715"/>
<gene>
    <name evidence="9" type="ORF">HPC62_21715</name>
</gene>
<keyword evidence="6" id="KW-0624">Polysaccharide degradation</keyword>
<dbReference type="PANTHER" id="PTHR31297:SF41">
    <property type="entry name" value="ENDOGLUCANASE, PUTATIVE (AFU_ORTHOLOGUE AFUA_5G01830)-RELATED"/>
    <property type="match status" value="1"/>
</dbReference>
<keyword evidence="2 7" id="KW-0378">Hydrolase</keyword>
<evidence type="ECO:0000256" key="3">
    <source>
        <dbReference type="ARBA" id="ARBA00023001"/>
    </source>
</evidence>
<dbReference type="InterPro" id="IPR011049">
    <property type="entry name" value="Serralysin-like_metalloprot_C"/>
</dbReference>
<sequence>MARTDVLARGVNLANWFWYPDRANPNPYGKRDFALMRRMGITYVRIPIDFSVLYSDTAPNRLNPQALIRLNRAIAQAQAQKLGVVVDLHSTPLIDGSQNNYSASLENPQFRRMFTAFWRSLAAHLHKTTNPDLTFIQPMNEPVFRSDPKAWELIQQALFRSIREVAPQHTLIAVSAFWQNISTLVQLQPLPDPNVIYDFHFYEPFIFTHQGASWIGDAFESRLRNVPYPASPNTVQFLAQQVGDPVARAAILDYGQQQWDIHKLRSRIGEAAQWARQNGVTLICTEFGVYAANVSALDRTRWLRDTRTVLEEFGIGWASWGYVDSNFGFAEWQGNQPILDREIVRALSLRLPPRLAKTDVLLGTRLGNVLVGDFRSNRLDGRGGNDILNGIGDSTGRNSVDVLIGGTGRDRFWLGDATMAFYDDGKPDQPGLRDYALLKDFKPGEDTIQLHGNRSQYLLGASPIRRFRGTGIFLDTNGNGALDRQDELIAIVEGTQRLNLGASYFSYTGTG</sequence>
<dbReference type="AlphaFoldDB" id="A0A6M8BC45"/>
<dbReference type="RefSeq" id="WP_172358482.1">
    <property type="nucleotide sequence ID" value="NZ_CP053661.1"/>
</dbReference>
<evidence type="ECO:0000256" key="2">
    <source>
        <dbReference type="ARBA" id="ARBA00022801"/>
    </source>
</evidence>
<dbReference type="Gene3D" id="3.20.20.80">
    <property type="entry name" value="Glycosidases"/>
    <property type="match status" value="1"/>
</dbReference>
<feature type="domain" description="Glycoside hydrolase family 5" evidence="8">
    <location>
        <begin position="10"/>
        <end position="321"/>
    </location>
</feature>
<evidence type="ECO:0000256" key="1">
    <source>
        <dbReference type="ARBA" id="ARBA00005641"/>
    </source>
</evidence>
<dbReference type="Gene3D" id="2.150.10.10">
    <property type="entry name" value="Serralysin-like metalloprotease, C-terminal"/>
    <property type="match status" value="1"/>
</dbReference>
<evidence type="ECO:0000256" key="6">
    <source>
        <dbReference type="ARBA" id="ARBA00023326"/>
    </source>
</evidence>
<keyword evidence="4" id="KW-0119">Carbohydrate metabolism</keyword>
<protein>
    <submittedName>
        <fullName evidence="9">Cellulase family glycosylhydrolase</fullName>
    </submittedName>
</protein>
<evidence type="ECO:0000256" key="5">
    <source>
        <dbReference type="ARBA" id="ARBA00023295"/>
    </source>
</evidence>
<comment type="similarity">
    <text evidence="1 7">Belongs to the glycosyl hydrolase 5 (cellulase A) family.</text>
</comment>
<evidence type="ECO:0000313" key="10">
    <source>
        <dbReference type="Proteomes" id="UP000505210"/>
    </source>
</evidence>
<evidence type="ECO:0000256" key="7">
    <source>
        <dbReference type="RuleBase" id="RU361153"/>
    </source>
</evidence>
<dbReference type="GO" id="GO:0009986">
    <property type="term" value="C:cell surface"/>
    <property type="evidence" value="ECO:0007669"/>
    <property type="project" value="TreeGrafter"/>
</dbReference>
<evidence type="ECO:0000259" key="8">
    <source>
        <dbReference type="Pfam" id="PF00150"/>
    </source>
</evidence>
<name>A0A6M8BC45_9CYAN</name>
<dbReference type="GO" id="GO:0030245">
    <property type="term" value="P:cellulose catabolic process"/>
    <property type="evidence" value="ECO:0007669"/>
    <property type="project" value="UniProtKB-KW"/>
</dbReference>
<keyword evidence="10" id="KW-1185">Reference proteome</keyword>
<dbReference type="Pfam" id="PF00150">
    <property type="entry name" value="Cellulase"/>
    <property type="match status" value="1"/>
</dbReference>
<dbReference type="SUPFAM" id="SSF51120">
    <property type="entry name" value="beta-Roll"/>
    <property type="match status" value="1"/>
</dbReference>
<keyword evidence="5 7" id="KW-0326">Glycosidase</keyword>
<dbReference type="InterPro" id="IPR017853">
    <property type="entry name" value="GH"/>
</dbReference>
<evidence type="ECO:0000256" key="4">
    <source>
        <dbReference type="ARBA" id="ARBA00023277"/>
    </source>
</evidence>
<dbReference type="GO" id="GO:0005576">
    <property type="term" value="C:extracellular region"/>
    <property type="evidence" value="ECO:0007669"/>
    <property type="project" value="TreeGrafter"/>
</dbReference>
<dbReference type="Proteomes" id="UP000505210">
    <property type="component" value="Chromosome"/>
</dbReference>
<organism evidence="9 10">
    <name type="scientific">Thermoleptolyngbya sichuanensis A183</name>
    <dbReference type="NCBI Taxonomy" id="2737172"/>
    <lineage>
        <taxon>Bacteria</taxon>
        <taxon>Bacillati</taxon>
        <taxon>Cyanobacteriota</taxon>
        <taxon>Cyanophyceae</taxon>
        <taxon>Oculatellales</taxon>
        <taxon>Oculatellaceae</taxon>
        <taxon>Thermoleptolyngbya</taxon>
        <taxon>Thermoleptolyngbya sichuanensis</taxon>
    </lineage>
</organism>
<proteinExistence type="inferred from homology"/>
<accession>A0A6M8BC45</accession>
<evidence type="ECO:0000313" key="9">
    <source>
        <dbReference type="EMBL" id="QKD84454.1"/>
    </source>
</evidence>
<dbReference type="InterPro" id="IPR001547">
    <property type="entry name" value="Glyco_hydro_5"/>
</dbReference>
<dbReference type="PANTHER" id="PTHR31297">
    <property type="entry name" value="GLUCAN ENDO-1,6-BETA-GLUCOSIDASE B"/>
    <property type="match status" value="1"/>
</dbReference>
<dbReference type="EMBL" id="CP053661">
    <property type="protein sequence ID" value="QKD84454.1"/>
    <property type="molecule type" value="Genomic_DNA"/>
</dbReference>
<keyword evidence="3" id="KW-0136">Cellulose degradation</keyword>